<dbReference type="InterPro" id="IPR032710">
    <property type="entry name" value="NTF2-like_dom_sf"/>
</dbReference>
<protein>
    <submittedName>
        <fullName evidence="2">DUF4440 domain-containing protein</fullName>
    </submittedName>
</protein>
<proteinExistence type="predicted"/>
<dbReference type="EMBL" id="JAWXRC010000039">
    <property type="protein sequence ID" value="MDX6033017.1"/>
    <property type="molecule type" value="Genomic_DNA"/>
</dbReference>
<feature type="domain" description="DUF4440" evidence="1">
    <location>
        <begin position="23"/>
        <end position="112"/>
    </location>
</feature>
<dbReference type="InterPro" id="IPR027843">
    <property type="entry name" value="DUF4440"/>
</dbReference>
<comment type="caution">
    <text evidence="2">The sequence shown here is derived from an EMBL/GenBank/DDBJ whole genome shotgun (WGS) entry which is preliminary data.</text>
</comment>
<dbReference type="Pfam" id="PF14534">
    <property type="entry name" value="DUF4440"/>
    <property type="match status" value="1"/>
</dbReference>
<evidence type="ECO:0000313" key="3">
    <source>
        <dbReference type="EMBL" id="MDX6041761.1"/>
    </source>
</evidence>
<dbReference type="RefSeq" id="WP_319629494.1">
    <property type="nucleotide sequence ID" value="NZ_JAWXRB010000041.1"/>
</dbReference>
<dbReference type="Proteomes" id="UP001275664">
    <property type="component" value="Unassembled WGS sequence"/>
</dbReference>
<dbReference type="Gene3D" id="3.10.450.50">
    <property type="match status" value="1"/>
</dbReference>
<dbReference type="InterPro" id="IPR016918">
    <property type="entry name" value="UCP029394"/>
</dbReference>
<evidence type="ECO:0000313" key="4">
    <source>
        <dbReference type="Proteomes" id="UP001275664"/>
    </source>
</evidence>
<gene>
    <name evidence="3" type="ORF">SIK69_16355</name>
    <name evidence="2" type="ORF">SIL20_16055</name>
</gene>
<accession>A0AAJ2S5S8</accession>
<sequence length="125" mass="13900">MTRWTIEIIDAHIAIENWLGRGEGNIDALLARFSPDFTMVTPGGSSLDHAALCQFFRAQGGSRSGLQITVDNIALLAEWPGGAALRYSEKQILPQQPASLRWSTVIFQQAEGKILWRHLHETAQM</sequence>
<evidence type="ECO:0000313" key="2">
    <source>
        <dbReference type="EMBL" id="MDX6033017.1"/>
    </source>
</evidence>
<evidence type="ECO:0000259" key="1">
    <source>
        <dbReference type="Pfam" id="PF14534"/>
    </source>
</evidence>
<organism evidence="2 5">
    <name type="scientific">Scandinavium lactucae</name>
    <dbReference type="NCBI Taxonomy" id="3095028"/>
    <lineage>
        <taxon>Bacteria</taxon>
        <taxon>Pseudomonadati</taxon>
        <taxon>Pseudomonadota</taxon>
        <taxon>Gammaproteobacteria</taxon>
        <taxon>Enterobacterales</taxon>
        <taxon>Enterobacteriaceae</taxon>
        <taxon>Scandinavium</taxon>
    </lineage>
</organism>
<dbReference type="EMBL" id="JAWXRD010000037">
    <property type="protein sequence ID" value="MDX6041761.1"/>
    <property type="molecule type" value="Genomic_DNA"/>
</dbReference>
<dbReference type="SUPFAM" id="SSF54427">
    <property type="entry name" value="NTF2-like"/>
    <property type="match status" value="1"/>
</dbReference>
<dbReference type="AlphaFoldDB" id="A0AAJ2S5S8"/>
<evidence type="ECO:0000313" key="5">
    <source>
        <dbReference type="Proteomes" id="UP001282336"/>
    </source>
</evidence>
<name>A0AAJ2S5S8_9ENTR</name>
<keyword evidence="4" id="KW-1185">Reference proteome</keyword>
<dbReference type="PIRSF" id="PIRSF029394">
    <property type="entry name" value="UCP029394"/>
    <property type="match status" value="1"/>
</dbReference>
<reference evidence="2 4" key="1">
    <citation type="submission" date="2023-11" db="EMBL/GenBank/DDBJ databases">
        <title>Scandinavium wanjuensis sp. nov., isolated from lettuce South Korea.</title>
        <authorList>
            <person name="Park J."/>
            <person name="Park S."/>
            <person name="Oh K.K."/>
            <person name="Cho G.S."/>
            <person name="Franz C.M.A.P."/>
        </authorList>
    </citation>
    <scope>NUCLEOTIDE SEQUENCE</scope>
    <source>
        <strain evidence="2">V105_12</strain>
        <strain evidence="3 4">V105_6</strain>
    </source>
</reference>
<dbReference type="Proteomes" id="UP001282336">
    <property type="component" value="Unassembled WGS sequence"/>
</dbReference>